<dbReference type="EMBL" id="FP929038">
    <property type="protein sequence ID" value="CBK79244.1"/>
    <property type="molecule type" value="Genomic_DNA"/>
</dbReference>
<dbReference type="STRING" id="717962.CC1_03060"/>
<name>D4J4H3_9FIRM</name>
<reference evidence="1 2" key="2">
    <citation type="submission" date="2010-03" db="EMBL/GenBank/DDBJ databases">
        <authorList>
            <person name="Pajon A."/>
        </authorList>
    </citation>
    <scope>NUCLEOTIDE SEQUENCE [LARGE SCALE GENOMIC DNA]</scope>
    <source>
        <strain evidence="1 2">GD/7</strain>
    </source>
</reference>
<evidence type="ECO:0000313" key="1">
    <source>
        <dbReference type="EMBL" id="CBK79244.1"/>
    </source>
</evidence>
<organism evidence="1 2">
    <name type="scientific">Coprococcus catus GD/7</name>
    <dbReference type="NCBI Taxonomy" id="717962"/>
    <lineage>
        <taxon>Bacteria</taxon>
        <taxon>Bacillati</taxon>
        <taxon>Bacillota</taxon>
        <taxon>Clostridia</taxon>
        <taxon>Lachnospirales</taxon>
        <taxon>Lachnospiraceae</taxon>
        <taxon>Coprococcus</taxon>
    </lineage>
</organism>
<dbReference type="KEGG" id="cct:CC1_03060"/>
<sequence>MIENKKYKQKVSIEEEESCLYKR</sequence>
<dbReference type="AlphaFoldDB" id="D4J4H3"/>
<dbReference type="Proteomes" id="UP000008798">
    <property type="component" value="Chromosome"/>
</dbReference>
<evidence type="ECO:0000313" key="2">
    <source>
        <dbReference type="Proteomes" id="UP000008798"/>
    </source>
</evidence>
<proteinExistence type="predicted"/>
<dbReference type="HOGENOM" id="CLU_3422816_0_0_9"/>
<gene>
    <name evidence="1" type="ORF">CC1_03060</name>
</gene>
<protein>
    <submittedName>
        <fullName evidence="1">Uncharacterized protein</fullName>
    </submittedName>
</protein>
<reference evidence="1 2" key="1">
    <citation type="submission" date="2010-03" db="EMBL/GenBank/DDBJ databases">
        <title>The genome sequence of Coprococcus catus GD/7.</title>
        <authorList>
            <consortium name="metaHIT consortium -- http://www.metahit.eu/"/>
            <person name="Pajon A."/>
            <person name="Turner K."/>
            <person name="Parkhill J."/>
            <person name="Duncan S."/>
            <person name="Flint H."/>
        </authorList>
    </citation>
    <scope>NUCLEOTIDE SEQUENCE [LARGE SCALE GENOMIC DNA]</scope>
    <source>
        <strain evidence="1 2">GD/7</strain>
    </source>
</reference>
<accession>D4J4H3</accession>